<evidence type="ECO:0000313" key="9">
    <source>
        <dbReference type="Proteomes" id="UP000694941"/>
    </source>
</evidence>
<dbReference type="GeneID" id="106461197"/>
<dbReference type="Gene3D" id="1.10.10.60">
    <property type="entry name" value="Homeodomain-like"/>
    <property type="match status" value="1"/>
</dbReference>
<evidence type="ECO:0000256" key="1">
    <source>
        <dbReference type="ARBA" id="ARBA00004123"/>
    </source>
</evidence>
<proteinExistence type="predicted"/>
<evidence type="ECO:0000259" key="8">
    <source>
        <dbReference type="PROSITE" id="PS50071"/>
    </source>
</evidence>
<comment type="subcellular location">
    <subcellularLocation>
        <location evidence="1 5 6">Nucleus</location>
    </subcellularLocation>
</comment>
<evidence type="ECO:0000256" key="2">
    <source>
        <dbReference type="ARBA" id="ARBA00023125"/>
    </source>
</evidence>
<evidence type="ECO:0000313" key="10">
    <source>
        <dbReference type="RefSeq" id="XP_022243766.1"/>
    </source>
</evidence>
<dbReference type="RefSeq" id="XP_022243766.1">
    <property type="nucleotide sequence ID" value="XM_022388058.1"/>
</dbReference>
<dbReference type="Pfam" id="PF00046">
    <property type="entry name" value="Homeodomain"/>
    <property type="match status" value="1"/>
</dbReference>
<dbReference type="SMART" id="SM00389">
    <property type="entry name" value="HOX"/>
    <property type="match status" value="1"/>
</dbReference>
<evidence type="ECO:0000256" key="7">
    <source>
        <dbReference type="SAM" id="MobiDB-lite"/>
    </source>
</evidence>
<protein>
    <submittedName>
        <fullName evidence="10">ALX homeobox protein 1-like</fullName>
    </submittedName>
</protein>
<dbReference type="InterPro" id="IPR009057">
    <property type="entry name" value="Homeodomain-like_sf"/>
</dbReference>
<keyword evidence="9" id="KW-1185">Reference proteome</keyword>
<dbReference type="CDD" id="cd00086">
    <property type="entry name" value="homeodomain"/>
    <property type="match status" value="1"/>
</dbReference>
<feature type="compositionally biased region" description="Basic and acidic residues" evidence="7">
    <location>
        <begin position="85"/>
        <end position="96"/>
    </location>
</feature>
<keyword evidence="4 5" id="KW-0539">Nucleus</keyword>
<feature type="domain" description="Homeobox" evidence="8">
    <location>
        <begin position="106"/>
        <end position="166"/>
    </location>
</feature>
<evidence type="ECO:0000256" key="3">
    <source>
        <dbReference type="ARBA" id="ARBA00023155"/>
    </source>
</evidence>
<feature type="region of interest" description="Disordered" evidence="7">
    <location>
        <begin position="82"/>
        <end position="107"/>
    </location>
</feature>
<dbReference type="SUPFAM" id="SSF46689">
    <property type="entry name" value="Homeodomain-like"/>
    <property type="match status" value="1"/>
</dbReference>
<dbReference type="PANTHER" id="PTHR24329:SF543">
    <property type="entry name" value="FI01017P-RELATED"/>
    <property type="match status" value="1"/>
</dbReference>
<dbReference type="PROSITE" id="PS00027">
    <property type="entry name" value="HOMEOBOX_1"/>
    <property type="match status" value="1"/>
</dbReference>
<keyword evidence="2 5" id="KW-0238">DNA-binding</keyword>
<dbReference type="InterPro" id="IPR001356">
    <property type="entry name" value="HD"/>
</dbReference>
<keyword evidence="3 5" id="KW-0371">Homeobox</keyword>
<gene>
    <name evidence="10" type="primary">LOC106461197</name>
</gene>
<name>A0ABM1SJG0_LIMPO</name>
<accession>A0ABM1SJG0</accession>
<evidence type="ECO:0000256" key="4">
    <source>
        <dbReference type="ARBA" id="ARBA00023242"/>
    </source>
</evidence>
<dbReference type="PROSITE" id="PS50071">
    <property type="entry name" value="HOMEOBOX_2"/>
    <property type="match status" value="1"/>
</dbReference>
<feature type="DNA-binding region" description="Homeobox" evidence="5">
    <location>
        <begin position="108"/>
        <end position="167"/>
    </location>
</feature>
<evidence type="ECO:0000256" key="5">
    <source>
        <dbReference type="PROSITE-ProRule" id="PRU00108"/>
    </source>
</evidence>
<sequence length="334" mass="37558">MQRSQNESSRGNFNSIQVMLDLQETADCNQSQTEINSMKMMGFPLTSQIVTTSVNGSLVNSVCVRDSITKIVQTNRVLSQNPIADSKKSKSTEKSQHPGITAGKLAKKKKTRTTFTVFQLQELERAFQRAPYPDVFAREELALGLNLSESRVQVWFQNRRAKWRKREPPRKTNYLQTGSTTTLGIAYPTTTPPLNNNVIDNWGYGTSPYDFDFQTPYFSTPYTGFSNNSHSNLTSNTASASYYNTMVQTQSMNMTEALIPTYHLSPTSDIHQKTLISTSHQGPLSPSLDKKNIVLDQSENAVLEPQRLTSLSHLLLKTKDNTMPSSTFMEVFLK</sequence>
<evidence type="ECO:0000256" key="6">
    <source>
        <dbReference type="RuleBase" id="RU000682"/>
    </source>
</evidence>
<dbReference type="InterPro" id="IPR050649">
    <property type="entry name" value="Paired_Homeobox_TFs"/>
</dbReference>
<reference evidence="10" key="1">
    <citation type="submission" date="2025-08" db="UniProtKB">
        <authorList>
            <consortium name="RefSeq"/>
        </authorList>
    </citation>
    <scope>IDENTIFICATION</scope>
    <source>
        <tissue evidence="10">Muscle</tissue>
    </source>
</reference>
<dbReference type="PANTHER" id="PTHR24329">
    <property type="entry name" value="HOMEOBOX PROTEIN ARISTALESS"/>
    <property type="match status" value="1"/>
</dbReference>
<organism evidence="9 10">
    <name type="scientific">Limulus polyphemus</name>
    <name type="common">Atlantic horseshoe crab</name>
    <dbReference type="NCBI Taxonomy" id="6850"/>
    <lineage>
        <taxon>Eukaryota</taxon>
        <taxon>Metazoa</taxon>
        <taxon>Ecdysozoa</taxon>
        <taxon>Arthropoda</taxon>
        <taxon>Chelicerata</taxon>
        <taxon>Merostomata</taxon>
        <taxon>Xiphosura</taxon>
        <taxon>Limulidae</taxon>
        <taxon>Limulus</taxon>
    </lineage>
</organism>
<dbReference type="InterPro" id="IPR017970">
    <property type="entry name" value="Homeobox_CS"/>
</dbReference>
<dbReference type="Proteomes" id="UP000694941">
    <property type="component" value="Unplaced"/>
</dbReference>